<gene>
    <name evidence="1" type="ORF">SAMN05192565_106170</name>
</gene>
<dbReference type="RefSeq" id="WP_143103703.1">
    <property type="nucleotide sequence ID" value="NZ_FOPM01000006.1"/>
</dbReference>
<dbReference type="STRING" id="582675.SAMN05192565_106170"/>
<dbReference type="Proteomes" id="UP000199229">
    <property type="component" value="Unassembled WGS sequence"/>
</dbReference>
<dbReference type="AlphaFoldDB" id="A0A1I2T7D9"/>
<evidence type="ECO:0000313" key="2">
    <source>
        <dbReference type="Proteomes" id="UP000199229"/>
    </source>
</evidence>
<name>A0A1I2T7D9_9HYPH</name>
<keyword evidence="2" id="KW-1185">Reference proteome</keyword>
<organism evidence="1 2">
    <name type="scientific">Methylobacterium gossipiicola</name>
    <dbReference type="NCBI Taxonomy" id="582675"/>
    <lineage>
        <taxon>Bacteria</taxon>
        <taxon>Pseudomonadati</taxon>
        <taxon>Pseudomonadota</taxon>
        <taxon>Alphaproteobacteria</taxon>
        <taxon>Hyphomicrobiales</taxon>
        <taxon>Methylobacteriaceae</taxon>
        <taxon>Methylobacterium</taxon>
    </lineage>
</organism>
<dbReference type="OrthoDB" id="6012460at2"/>
<sequence>MTQPILTVNRMRAWRTQLDGALITPSLETARVAGLQGADGAPWYLPVYAGVTRGGAGAEAFESALAPDGTLTLFLVAAPPTNVVGTPNFAGTEFGLVLDASGGSTALPLEASPQGGSLWCLRKTLSGPELARIRDALFDTIPNVAVQITQKVQLAVLQTESFVRQSWDNDVIKSGIIREFGGIPYGTVESLLNSIKEEPEFERQYMVLDVTFRWTVPVPPLPGYVRWQVDWNGRAYNYYQDNIDRARVFFLPDGFVLNEKRDGDGKGEGDAVSLLRFSPPEEGGAVEATETTFRFHGRPDVTWERIEAAKQALRDKLGLEPGMVSIQDAHGVTARFILDLPNARATASEPVTQGDASIDFGKGLRNEVRLNFAQFRALWAAIFSTAPENPLFLGRVEVSLLDGKYTERLDFTGRLSGNKEAGFLDAILDEGTNRTYATELTLKTRKEVFAGPPQIVEIAVIFQDRTVTFEADEPRFEKKISIAQSLRDIVLGRQPSDSYPYILRVTRADGSSLCCARTAPSVPPTLWLLATQIAECKDPCA</sequence>
<proteinExistence type="predicted"/>
<protein>
    <submittedName>
        <fullName evidence="1">Uncharacterized protein</fullName>
    </submittedName>
</protein>
<accession>A0A1I2T7D9</accession>
<reference evidence="2" key="1">
    <citation type="submission" date="2016-10" db="EMBL/GenBank/DDBJ databases">
        <authorList>
            <person name="Varghese N."/>
            <person name="Submissions S."/>
        </authorList>
    </citation>
    <scope>NUCLEOTIDE SEQUENCE [LARGE SCALE GENOMIC DNA]</scope>
    <source>
        <strain evidence="2">Gh-105</strain>
    </source>
</reference>
<dbReference type="EMBL" id="FOPM01000006">
    <property type="protein sequence ID" value="SFG60862.1"/>
    <property type="molecule type" value="Genomic_DNA"/>
</dbReference>
<evidence type="ECO:0000313" key="1">
    <source>
        <dbReference type="EMBL" id="SFG60862.1"/>
    </source>
</evidence>